<sequence>MKQLQRELPGLMADFSSTWVTACMQPWTMWQGWAQLWGDPWRQWLDSVASMPSSWLPALAADRKAQPPAIDFFLPWLPRVEATVTPIDGHSIEDAMRIMLRAALPGVGNGAEVVLVDAKVARQKAPTGNAVVEGEGAVIETQVVPTPMAPDKPAPARKPRVARAATKPQASAPVVAVSEQTPPKRVRRSTKKAPDLPEA</sequence>
<comment type="caution">
    <text evidence="2">The sequence shown here is derived from an EMBL/GenBank/DDBJ whole genome shotgun (WGS) entry which is preliminary data.</text>
</comment>
<dbReference type="RefSeq" id="WP_110524734.1">
    <property type="nucleotide sequence ID" value="NZ_QKOE01000007.1"/>
</dbReference>
<dbReference type="Proteomes" id="UP000248259">
    <property type="component" value="Unassembled WGS sequence"/>
</dbReference>
<protein>
    <submittedName>
        <fullName evidence="2">Uncharacterized protein</fullName>
    </submittedName>
</protein>
<feature type="region of interest" description="Disordered" evidence="1">
    <location>
        <begin position="143"/>
        <end position="199"/>
    </location>
</feature>
<evidence type="ECO:0000313" key="2">
    <source>
        <dbReference type="EMBL" id="PZA16328.1"/>
    </source>
</evidence>
<reference evidence="2 3" key="1">
    <citation type="submission" date="2018-06" db="EMBL/GenBank/DDBJ databases">
        <title>Azoarcus communis strain SWub3 genome.</title>
        <authorList>
            <person name="Zorraquino Salvo V."/>
            <person name="Toubiana D."/>
            <person name="Blumwald E."/>
        </authorList>
    </citation>
    <scope>NUCLEOTIDE SEQUENCE [LARGE SCALE GENOMIC DNA]</scope>
    <source>
        <strain evidence="2 3">SWub3</strain>
    </source>
</reference>
<organism evidence="2 3">
    <name type="scientific">Parazoarcus communis SWub3 = DSM 12120</name>
    <dbReference type="NCBI Taxonomy" id="1121029"/>
    <lineage>
        <taxon>Bacteria</taxon>
        <taxon>Pseudomonadati</taxon>
        <taxon>Pseudomonadota</taxon>
        <taxon>Betaproteobacteria</taxon>
        <taxon>Rhodocyclales</taxon>
        <taxon>Zoogloeaceae</taxon>
        <taxon>Parazoarcus</taxon>
    </lineage>
</organism>
<dbReference type="OrthoDB" id="9182633at2"/>
<proteinExistence type="predicted"/>
<gene>
    <name evidence="2" type="ORF">DNK49_11725</name>
</gene>
<evidence type="ECO:0000313" key="3">
    <source>
        <dbReference type="Proteomes" id="UP000248259"/>
    </source>
</evidence>
<keyword evidence="3" id="KW-1185">Reference proteome</keyword>
<name>A0A323V808_9RHOO</name>
<accession>A0A323V808</accession>
<dbReference type="EMBL" id="QKOE01000007">
    <property type="protein sequence ID" value="PZA16328.1"/>
    <property type="molecule type" value="Genomic_DNA"/>
</dbReference>
<dbReference type="AlphaFoldDB" id="A0A323V808"/>
<evidence type="ECO:0000256" key="1">
    <source>
        <dbReference type="SAM" id="MobiDB-lite"/>
    </source>
</evidence>